<feature type="compositionally biased region" description="Polar residues" evidence="2">
    <location>
        <begin position="645"/>
        <end position="667"/>
    </location>
</feature>
<evidence type="ECO:0000313" key="4">
    <source>
        <dbReference type="Proteomes" id="UP000566819"/>
    </source>
</evidence>
<proteinExistence type="predicted"/>
<dbReference type="InterPro" id="IPR001138">
    <property type="entry name" value="Zn2Cys6_DnaBD"/>
</dbReference>
<evidence type="ECO:0000256" key="2">
    <source>
        <dbReference type="SAM" id="MobiDB-lite"/>
    </source>
</evidence>
<dbReference type="GO" id="GO:0008270">
    <property type="term" value="F:zinc ion binding"/>
    <property type="evidence" value="ECO:0007669"/>
    <property type="project" value="InterPro"/>
</dbReference>
<organism evidence="3 4">
    <name type="scientific">Cudoniella acicularis</name>
    <dbReference type="NCBI Taxonomy" id="354080"/>
    <lineage>
        <taxon>Eukaryota</taxon>
        <taxon>Fungi</taxon>
        <taxon>Dikarya</taxon>
        <taxon>Ascomycota</taxon>
        <taxon>Pezizomycotina</taxon>
        <taxon>Leotiomycetes</taxon>
        <taxon>Helotiales</taxon>
        <taxon>Tricladiaceae</taxon>
        <taxon>Cudoniella</taxon>
    </lineage>
</organism>
<evidence type="ECO:0000313" key="3">
    <source>
        <dbReference type="EMBL" id="KAF4632197.1"/>
    </source>
</evidence>
<reference evidence="3 4" key="1">
    <citation type="submission" date="2020-03" db="EMBL/GenBank/DDBJ databases">
        <title>Draft Genome Sequence of Cudoniella acicularis.</title>
        <authorList>
            <person name="Buettner E."/>
            <person name="Kellner H."/>
        </authorList>
    </citation>
    <scope>NUCLEOTIDE SEQUENCE [LARGE SCALE GENOMIC DNA]</scope>
    <source>
        <strain evidence="3 4">DSM 108380</strain>
    </source>
</reference>
<comment type="caution">
    <text evidence="3">The sequence shown here is derived from an EMBL/GenBank/DDBJ whole genome shotgun (WGS) entry which is preliminary data.</text>
</comment>
<keyword evidence="1" id="KW-0539">Nucleus</keyword>
<feature type="compositionally biased region" description="Polar residues" evidence="2">
    <location>
        <begin position="104"/>
        <end position="114"/>
    </location>
</feature>
<dbReference type="CDD" id="cd00067">
    <property type="entry name" value="GAL4"/>
    <property type="match status" value="1"/>
</dbReference>
<sequence>MQFPISPTHGDLALERTELILRAKVQQLKGLVERNAEAVDKLPRAERCLMLQRRIELLQKEVSISDVSDFSLQNEAENIQNSLHLTMGERVVAFAATPDPSRQGHVNPTSTSPKRTWPGDISSSTPSVSPDALRSMSSSPPQLVDVRMPKRFKLSVEDKPCLRCKILKKKCDALQSCAHCPQQSFDNESDYWKVLGCLRGQLRELASVFCPDFTRSSSRVLRCRSGSFLTIDFALTKSRVSPGKKNRILNLIQTRKDFVDLADSAWENLSDRQNLCRQATAPFSTDNDLLSTSHISSEEYEAPWALLQAASMDTKYSVETEYNAFALFRLGNSLSKDAQASWDIFCKSRRLLRQSVEIYLLERLCGHIASGDLVGPPPFDPAKLPASNSLILVDIRPEIEEFLDNFERICSGRAKLTGHAQMACFYALLTFNIAKSLLIDAYSIRSTCDDINPWNETCALRITSAYKSLVSIFSWSSKSDVMHVMQQRESDMTKIGIYGAWLATKTMVRLDTWEERGFKSTRDFLLGLGSFVTSNGTYNGFFIQKFGLESVPRYISASASTSITGGNWNMPTSSRLPSAVKSPSKANSGVTSGFHSFKVISPATSLHQQEQGPDSPETLAAESDGQEYPQSRHSHARSASNSTTPQESLSTTFTFVTQDQSGQSSPQHGRRRGALDQETLKKVREMRKIGACWNCWVMKVPCSEGPPDEPSFFNSRFTTEFMEIYNHDNIDHFTLENFQVEISWIGESRILLPATRFVTTPHATALEKYQSQRTGNPLGIESLPIGLLETFMSDAEKTYLNHLGEIINGPSYPQLLSNDHTSRSYQVAATIHSFYRSMPIAAPSARENEQVQDQVELYIAAVNLQLVVPEHLVGEPQKTCQALENLPFAQLSHLFHTIYRTAQVEKGGLNPFRSELASNEFDEPTKAMIRSFRDILDEIPSDDFSMSSEFDQGSGEVAKSNSGRMVSKFLALFIGPKAP</sequence>
<feature type="region of interest" description="Disordered" evidence="2">
    <location>
        <begin position="604"/>
        <end position="679"/>
    </location>
</feature>
<feature type="region of interest" description="Disordered" evidence="2">
    <location>
        <begin position="96"/>
        <end position="140"/>
    </location>
</feature>
<dbReference type="InterPro" id="IPR052973">
    <property type="entry name" value="Fungal_sec-metab_reg_TF"/>
</dbReference>
<name>A0A8H4RPS2_9HELO</name>
<protein>
    <recommendedName>
        <fullName evidence="5">Zn(2)-C6 fungal-type domain-containing protein</fullName>
    </recommendedName>
</protein>
<keyword evidence="4" id="KW-1185">Reference proteome</keyword>
<dbReference type="PANTHER" id="PTHR35392">
    <property type="entry name" value="ZN(II)2CYS6 TRANSCRIPTION FACTOR (EUROFUNG)-RELATED-RELATED"/>
    <property type="match status" value="1"/>
</dbReference>
<accession>A0A8H4RPS2</accession>
<dbReference type="PANTHER" id="PTHR35392:SF1">
    <property type="entry name" value="ZN(II)2CYS6 TRANSCRIPTION FACTOR (EUROFUNG)"/>
    <property type="match status" value="1"/>
</dbReference>
<dbReference type="EMBL" id="JAAMPI010000368">
    <property type="protein sequence ID" value="KAF4632197.1"/>
    <property type="molecule type" value="Genomic_DNA"/>
</dbReference>
<dbReference type="OrthoDB" id="4226666at2759"/>
<dbReference type="GO" id="GO:0000981">
    <property type="term" value="F:DNA-binding transcription factor activity, RNA polymerase II-specific"/>
    <property type="evidence" value="ECO:0007669"/>
    <property type="project" value="InterPro"/>
</dbReference>
<evidence type="ECO:0008006" key="5">
    <source>
        <dbReference type="Google" id="ProtNLM"/>
    </source>
</evidence>
<evidence type="ECO:0000256" key="1">
    <source>
        <dbReference type="ARBA" id="ARBA00023242"/>
    </source>
</evidence>
<dbReference type="Proteomes" id="UP000566819">
    <property type="component" value="Unassembled WGS sequence"/>
</dbReference>
<dbReference type="AlphaFoldDB" id="A0A8H4RPS2"/>
<gene>
    <name evidence="3" type="ORF">G7Y89_g5925</name>
</gene>